<reference evidence="2" key="1">
    <citation type="journal article" date="2015" name="Nature">
        <title>Complex archaea that bridge the gap between prokaryotes and eukaryotes.</title>
        <authorList>
            <person name="Spang A."/>
            <person name="Saw J.H."/>
            <person name="Jorgensen S.L."/>
            <person name="Zaremba-Niedzwiedzka K."/>
            <person name="Martijn J."/>
            <person name="Lind A.E."/>
            <person name="van Eijk R."/>
            <person name="Schleper C."/>
            <person name="Guy L."/>
            <person name="Ettema T.J."/>
        </authorList>
    </citation>
    <scope>NUCLEOTIDE SEQUENCE</scope>
</reference>
<dbReference type="EMBL" id="LAZR01002830">
    <property type="protein sequence ID" value="KKN25094.1"/>
    <property type="molecule type" value="Genomic_DNA"/>
</dbReference>
<name>A0A0F9P4U3_9ZZZZ</name>
<feature type="region of interest" description="Disordered" evidence="1">
    <location>
        <begin position="56"/>
        <end position="92"/>
    </location>
</feature>
<feature type="compositionally biased region" description="Acidic residues" evidence="1">
    <location>
        <begin position="59"/>
        <end position="88"/>
    </location>
</feature>
<sequence length="303" mass="35778">MIKNKFYKENLDVDTERITICKTKESFVLTRSSGEFAHFAKLLSLMKELTIDSYHFNTNDEDEYEDEDEDEDGDEDEDIDGGSDDDVEKNDADDIELKDISSSLTTTSHIYANADIRNRGNNNSKINQTLSERLLTEKNDTVTEKKEEWYKISQPGIYEIYQLFKHLRGMDGIVMYNIKQFAQNNDESTTDKTQQKVYQELYGWCQKNFSKTLEYHILVDSFINEIEKFLQKKNDVNDNSQDHIIEINHVNSVNNNQDGDEDEDQKIDHQIDHHYFLKLIKRIKEKRKEFITYEFDIVNDNNK</sequence>
<gene>
    <name evidence="2" type="ORF">LCGC14_0888310</name>
</gene>
<dbReference type="AlphaFoldDB" id="A0A0F9P4U3"/>
<accession>A0A0F9P4U3</accession>
<proteinExistence type="predicted"/>
<protein>
    <submittedName>
        <fullName evidence="2">Uncharacterized protein</fullName>
    </submittedName>
</protein>
<evidence type="ECO:0000313" key="2">
    <source>
        <dbReference type="EMBL" id="KKN25094.1"/>
    </source>
</evidence>
<evidence type="ECO:0000256" key="1">
    <source>
        <dbReference type="SAM" id="MobiDB-lite"/>
    </source>
</evidence>
<comment type="caution">
    <text evidence="2">The sequence shown here is derived from an EMBL/GenBank/DDBJ whole genome shotgun (WGS) entry which is preliminary data.</text>
</comment>
<organism evidence="2">
    <name type="scientific">marine sediment metagenome</name>
    <dbReference type="NCBI Taxonomy" id="412755"/>
    <lineage>
        <taxon>unclassified sequences</taxon>
        <taxon>metagenomes</taxon>
        <taxon>ecological metagenomes</taxon>
    </lineage>
</organism>